<dbReference type="OrthoDB" id="3297538at2"/>
<evidence type="ECO:0000256" key="1">
    <source>
        <dbReference type="SAM" id="Phobius"/>
    </source>
</evidence>
<keyword evidence="1" id="KW-1133">Transmembrane helix</keyword>
<reference evidence="2 3" key="1">
    <citation type="submission" date="2019-06" db="EMBL/GenBank/DDBJ databases">
        <title>Sequencing the genomes of 1000 actinobacteria strains.</title>
        <authorList>
            <person name="Klenk H.-P."/>
        </authorList>
    </citation>
    <scope>NUCLEOTIDE SEQUENCE [LARGE SCALE GENOMIC DNA]</scope>
    <source>
        <strain evidence="2 3">DSM 12362</strain>
    </source>
</reference>
<feature type="transmembrane region" description="Helical" evidence="1">
    <location>
        <begin position="22"/>
        <end position="44"/>
    </location>
</feature>
<feature type="transmembrane region" description="Helical" evidence="1">
    <location>
        <begin position="113"/>
        <end position="132"/>
    </location>
</feature>
<name>A0A543KLB6_9MICO</name>
<accession>A0A543KLB6</accession>
<dbReference type="Proteomes" id="UP000315133">
    <property type="component" value="Unassembled WGS sequence"/>
</dbReference>
<keyword evidence="3" id="KW-1185">Reference proteome</keyword>
<evidence type="ECO:0000313" key="3">
    <source>
        <dbReference type="Proteomes" id="UP000315133"/>
    </source>
</evidence>
<protein>
    <submittedName>
        <fullName evidence="2">Uncharacterized protein</fullName>
    </submittedName>
</protein>
<sequence length="143" mass="15351">MTFSPDHATDLLRQLDDDRSRLADLTATPWWAPAFLGLVVGLWVASPAVGDRTSNYVFALVAAVVIVSVVRARTGIRLRAAGARQVSLGALWLLATLVLYSVSLALVSLDRSVWVVLPALGAAATTWAAARVSDRWAREALRA</sequence>
<feature type="transmembrane region" description="Helical" evidence="1">
    <location>
        <begin position="56"/>
        <end position="74"/>
    </location>
</feature>
<comment type="caution">
    <text evidence="2">The sequence shown here is derived from an EMBL/GenBank/DDBJ whole genome shotgun (WGS) entry which is preliminary data.</text>
</comment>
<dbReference type="RefSeq" id="WP_141817584.1">
    <property type="nucleotide sequence ID" value="NZ_BAAAIL010000003.1"/>
</dbReference>
<gene>
    <name evidence="2" type="ORF">FB476_0739</name>
</gene>
<keyword evidence="1" id="KW-0472">Membrane</keyword>
<feature type="transmembrane region" description="Helical" evidence="1">
    <location>
        <begin position="86"/>
        <end position="107"/>
    </location>
</feature>
<evidence type="ECO:0000313" key="2">
    <source>
        <dbReference type="EMBL" id="TQM95889.1"/>
    </source>
</evidence>
<organism evidence="2 3">
    <name type="scientific">Ornithinimicrobium humiphilum</name>
    <dbReference type="NCBI Taxonomy" id="125288"/>
    <lineage>
        <taxon>Bacteria</taxon>
        <taxon>Bacillati</taxon>
        <taxon>Actinomycetota</taxon>
        <taxon>Actinomycetes</taxon>
        <taxon>Micrococcales</taxon>
        <taxon>Ornithinimicrobiaceae</taxon>
        <taxon>Ornithinimicrobium</taxon>
    </lineage>
</organism>
<proteinExistence type="predicted"/>
<dbReference type="EMBL" id="VFPU01000001">
    <property type="protein sequence ID" value="TQM95889.1"/>
    <property type="molecule type" value="Genomic_DNA"/>
</dbReference>
<keyword evidence="1" id="KW-0812">Transmembrane</keyword>
<dbReference type="AlphaFoldDB" id="A0A543KLB6"/>